<feature type="domain" description="Sulfatase N-terminal" evidence="2">
    <location>
        <begin position="41"/>
        <end position="314"/>
    </location>
</feature>
<dbReference type="InterPro" id="IPR000917">
    <property type="entry name" value="Sulfatase_N"/>
</dbReference>
<dbReference type="PANTHER" id="PTHR43751">
    <property type="entry name" value="SULFATASE"/>
    <property type="match status" value="1"/>
</dbReference>
<dbReference type="OrthoDB" id="975025at2"/>
<dbReference type="Pfam" id="PF00884">
    <property type="entry name" value="Sulfatase"/>
    <property type="match status" value="1"/>
</dbReference>
<proteinExistence type="predicted"/>
<dbReference type="EMBL" id="VWNE01000020">
    <property type="protein sequence ID" value="KAA8481945.1"/>
    <property type="molecule type" value="Genomic_DNA"/>
</dbReference>
<sequence length="471" mass="53497">MKNRINRAVITITNTAIFYIFTAVFNPVKSAAQQKKEEGRPNIIIIMADDLDSRQLSCYGGQNINTKNIDALAAQGLKFNQIITSEAMCIPTRASLFTGLYPLKHGAYQNHKPVYNSLKSVAHYLGDLGYKVGLTGKDHVTRPKSVFPFQIIQGFEPNCVAATDNYFLDSIKTFISQKDKPYCLFVMSINPHAPWTVGDPSEFDAGKLKLPQHWVDTKLTRKDFCRYLAEVRRLDNQVGDVMNLLKETGQDENTIVIFLGEQGPQFPGGKWTVWDNGAKSSMIVKWPGNVKPKTETDAIVQYEDITPTLIDIAGGRAVSGLDGRSFLKVITGKSDRHRDYAFLIHNNMPEGPAYPSRAIRDGNYKLINNLSFDSSYYIKYMMNTSKGTLAWTSWMKKAESNSQADFLTRRITNRPAVEFYDIRKDPYELNNLADIDEYKGMIKKYDTRLKKWMRQQGDRGAAMDTEFEKKY</sequence>
<evidence type="ECO:0000313" key="4">
    <source>
        <dbReference type="EMBL" id="RXF71259.1"/>
    </source>
</evidence>
<evidence type="ECO:0000256" key="1">
    <source>
        <dbReference type="SAM" id="Phobius"/>
    </source>
</evidence>
<dbReference type="RefSeq" id="WP_128768505.1">
    <property type="nucleotide sequence ID" value="NZ_RXOC01000003.1"/>
</dbReference>
<dbReference type="Gene3D" id="3.40.720.10">
    <property type="entry name" value="Alkaline Phosphatase, subunit A"/>
    <property type="match status" value="1"/>
</dbReference>
<keyword evidence="1" id="KW-0812">Transmembrane</keyword>
<dbReference type="AlphaFoldDB" id="A0A4Q0ME64"/>
<evidence type="ECO:0000313" key="5">
    <source>
        <dbReference type="Proteomes" id="UP000290848"/>
    </source>
</evidence>
<dbReference type="InterPro" id="IPR017850">
    <property type="entry name" value="Alkaline_phosphatase_core_sf"/>
</dbReference>
<dbReference type="InterPro" id="IPR052701">
    <property type="entry name" value="GAG_Ulvan_Degrading_Sulfatases"/>
</dbReference>
<keyword evidence="1" id="KW-0472">Membrane</keyword>
<dbReference type="CDD" id="cd16027">
    <property type="entry name" value="SGSH"/>
    <property type="match status" value="1"/>
</dbReference>
<gene>
    <name evidence="4" type="ORF">EKH83_06095</name>
    <name evidence="3" type="ORF">F1649_13610</name>
</gene>
<name>A0A4Q0ME64_9SPHI</name>
<keyword evidence="6" id="KW-1185">Reference proteome</keyword>
<dbReference type="EMBL" id="RXOC01000003">
    <property type="protein sequence ID" value="RXF71259.1"/>
    <property type="molecule type" value="Genomic_DNA"/>
</dbReference>
<evidence type="ECO:0000313" key="6">
    <source>
        <dbReference type="Proteomes" id="UP000322918"/>
    </source>
</evidence>
<evidence type="ECO:0000313" key="3">
    <source>
        <dbReference type="EMBL" id="KAA8481945.1"/>
    </source>
</evidence>
<accession>A0A4Q0ME64</accession>
<dbReference type="PANTHER" id="PTHR43751:SF1">
    <property type="entry name" value="SULFATASE ATSG-RELATED"/>
    <property type="match status" value="1"/>
</dbReference>
<dbReference type="Proteomes" id="UP000322918">
    <property type="component" value="Unassembled WGS sequence"/>
</dbReference>
<organism evidence="4 5">
    <name type="scientific">Arcticibacter tournemirensis</name>
    <dbReference type="NCBI Taxonomy" id="699437"/>
    <lineage>
        <taxon>Bacteria</taxon>
        <taxon>Pseudomonadati</taxon>
        <taxon>Bacteroidota</taxon>
        <taxon>Sphingobacteriia</taxon>
        <taxon>Sphingobacteriales</taxon>
        <taxon>Sphingobacteriaceae</taxon>
        <taxon>Arcticibacter</taxon>
    </lineage>
</organism>
<reference evidence="3 6" key="2">
    <citation type="submission" date="2019-09" db="EMBL/GenBank/DDBJ databases">
        <title>Pararcticibacter amylolyticus gen. nov., sp. nov., isolated from a rottenly hemp rope, and reclassification of Pedobacter tournemirensis as Pararcticibacter tournemirensis comb. nov.</title>
        <authorList>
            <person name="Cai Y."/>
        </authorList>
    </citation>
    <scope>NUCLEOTIDE SEQUENCE [LARGE SCALE GENOMIC DNA]</scope>
    <source>
        <strain evidence="3 6">TF5-37.2-LB10</strain>
    </source>
</reference>
<protein>
    <submittedName>
        <fullName evidence="3 4">Sulfatase</fullName>
    </submittedName>
</protein>
<evidence type="ECO:0000259" key="2">
    <source>
        <dbReference type="Pfam" id="PF00884"/>
    </source>
</evidence>
<keyword evidence="1" id="KW-1133">Transmembrane helix</keyword>
<reference evidence="4 5" key="1">
    <citation type="submission" date="2018-12" db="EMBL/GenBank/DDBJ databases">
        <title>The Draft Genome Sequence of the Soil Bacterium Pedobacter tournemirensis R1.</title>
        <authorList>
            <person name="He J."/>
        </authorList>
    </citation>
    <scope>NUCLEOTIDE SEQUENCE [LARGE SCALE GENOMIC DNA]</scope>
    <source>
        <strain evidence="4 5">R1</strain>
    </source>
</reference>
<comment type="caution">
    <text evidence="4">The sequence shown here is derived from an EMBL/GenBank/DDBJ whole genome shotgun (WGS) entry which is preliminary data.</text>
</comment>
<dbReference type="Proteomes" id="UP000290848">
    <property type="component" value="Unassembled WGS sequence"/>
</dbReference>
<feature type="transmembrane region" description="Helical" evidence="1">
    <location>
        <begin position="7"/>
        <end position="25"/>
    </location>
</feature>
<dbReference type="SUPFAM" id="SSF53649">
    <property type="entry name" value="Alkaline phosphatase-like"/>
    <property type="match status" value="1"/>
</dbReference>